<dbReference type="EMBL" id="KD228111">
    <property type="protein sequence ID" value="EMS50763.1"/>
    <property type="molecule type" value="Genomic_DNA"/>
</dbReference>
<gene>
    <name evidence="2" type="ORF">TRIUR3_01158</name>
</gene>
<proteinExistence type="predicted"/>
<name>M7YJW5_TRIUA</name>
<protein>
    <recommendedName>
        <fullName evidence="3">CCHC-type domain-containing protein</fullName>
    </recommendedName>
</protein>
<dbReference type="GO" id="GO:0008270">
    <property type="term" value="F:zinc ion binding"/>
    <property type="evidence" value="ECO:0007669"/>
    <property type="project" value="InterPro"/>
</dbReference>
<dbReference type="InterPro" id="IPR015660">
    <property type="entry name" value="MASH1/Ascl1a-like"/>
</dbReference>
<feature type="region of interest" description="Disordered" evidence="1">
    <location>
        <begin position="32"/>
        <end position="63"/>
    </location>
</feature>
<evidence type="ECO:0000313" key="2">
    <source>
        <dbReference type="EMBL" id="EMS50763.1"/>
    </source>
</evidence>
<reference evidence="2" key="1">
    <citation type="journal article" date="2013" name="Nature">
        <title>Draft genome of the wheat A-genome progenitor Triticum urartu.</title>
        <authorList>
            <person name="Ling H.Q."/>
            <person name="Zhao S."/>
            <person name="Liu D."/>
            <person name="Wang J."/>
            <person name="Sun H."/>
            <person name="Zhang C."/>
            <person name="Fan H."/>
            <person name="Li D."/>
            <person name="Dong L."/>
            <person name="Tao Y."/>
            <person name="Gao C."/>
            <person name="Wu H."/>
            <person name="Li Y."/>
            <person name="Cui Y."/>
            <person name="Guo X."/>
            <person name="Zheng S."/>
            <person name="Wang B."/>
            <person name="Yu K."/>
            <person name="Liang Q."/>
            <person name="Yang W."/>
            <person name="Lou X."/>
            <person name="Chen J."/>
            <person name="Feng M."/>
            <person name="Jian J."/>
            <person name="Zhang X."/>
            <person name="Luo G."/>
            <person name="Jiang Y."/>
            <person name="Liu J."/>
            <person name="Wang Z."/>
            <person name="Sha Y."/>
            <person name="Zhang B."/>
            <person name="Wu H."/>
            <person name="Tang D."/>
            <person name="Shen Q."/>
            <person name="Xue P."/>
            <person name="Zou S."/>
            <person name="Wang X."/>
            <person name="Liu X."/>
            <person name="Wang F."/>
            <person name="Yang Y."/>
            <person name="An X."/>
            <person name="Dong Z."/>
            <person name="Zhang K."/>
            <person name="Zhang X."/>
            <person name="Luo M.C."/>
            <person name="Dvorak J."/>
            <person name="Tong Y."/>
            <person name="Wang J."/>
            <person name="Yang H."/>
            <person name="Li Z."/>
            <person name="Wang D."/>
            <person name="Zhang A."/>
            <person name="Wang J."/>
        </authorList>
    </citation>
    <scope>NUCLEOTIDE SEQUENCE</scope>
</reference>
<dbReference type="eggNOG" id="ENOG502RYG4">
    <property type="taxonomic scope" value="Eukaryota"/>
</dbReference>
<dbReference type="GO" id="GO:0000981">
    <property type="term" value="F:DNA-binding transcription factor activity, RNA polymerase II-specific"/>
    <property type="evidence" value="ECO:0007669"/>
    <property type="project" value="TreeGrafter"/>
</dbReference>
<dbReference type="GO" id="GO:0000977">
    <property type="term" value="F:RNA polymerase II transcription regulatory region sequence-specific DNA binding"/>
    <property type="evidence" value="ECO:0007669"/>
    <property type="project" value="TreeGrafter"/>
</dbReference>
<dbReference type="Gene3D" id="4.10.60.10">
    <property type="entry name" value="Zinc finger, CCHC-type"/>
    <property type="match status" value="1"/>
</dbReference>
<feature type="compositionally biased region" description="Basic residues" evidence="1">
    <location>
        <begin position="33"/>
        <end position="49"/>
    </location>
</feature>
<sequence>MDKTIPELFATLKAAEVEIKKEHQVLMVNKTTSFKKKGKGKKGNFKKNSKPVDAQVKKPKSGPKPKTECFYYKGTGHWKRNCPKYLAKKKDGKVKEVCGFGQAVRHSTGPAVDAATQLDQLDSATAYIKQLKGRIDHLKRRKQAVFSGGTAGCSSSVSAGDYKAQTAALPVIEVRHQDGTLDVALASEAGRPFRLHQVIAVLEQEGAEVLSASFSVVGDKIFYTLHSQALCPRIGLEAGRAAHRLRGLAAAAAVSSSVLLT</sequence>
<organism evidence="2">
    <name type="scientific">Triticum urartu</name>
    <name type="common">Red wild einkorn</name>
    <name type="synonym">Crithodium urartu</name>
    <dbReference type="NCBI Taxonomy" id="4572"/>
    <lineage>
        <taxon>Eukaryota</taxon>
        <taxon>Viridiplantae</taxon>
        <taxon>Streptophyta</taxon>
        <taxon>Embryophyta</taxon>
        <taxon>Tracheophyta</taxon>
        <taxon>Spermatophyta</taxon>
        <taxon>Magnoliopsida</taxon>
        <taxon>Liliopsida</taxon>
        <taxon>Poales</taxon>
        <taxon>Poaceae</taxon>
        <taxon>BOP clade</taxon>
        <taxon>Pooideae</taxon>
        <taxon>Triticodae</taxon>
        <taxon>Triticeae</taxon>
        <taxon>Triticinae</taxon>
        <taxon>Triticum</taxon>
    </lineage>
</organism>
<dbReference type="GO" id="GO:0090575">
    <property type="term" value="C:RNA polymerase II transcription regulator complex"/>
    <property type="evidence" value="ECO:0007669"/>
    <property type="project" value="TreeGrafter"/>
</dbReference>
<dbReference type="SUPFAM" id="SSF57756">
    <property type="entry name" value="Retrovirus zinc finger-like domains"/>
    <property type="match status" value="1"/>
</dbReference>
<evidence type="ECO:0000256" key="1">
    <source>
        <dbReference type="SAM" id="MobiDB-lite"/>
    </source>
</evidence>
<accession>M7YJW5</accession>
<dbReference type="AlphaFoldDB" id="M7YJW5"/>
<dbReference type="STRING" id="4572.M7YJW5"/>
<dbReference type="PANTHER" id="PTHR13935:SF46">
    <property type="entry name" value="TRANSCRIPTION FACTOR BHLH167-RELATED"/>
    <property type="match status" value="1"/>
</dbReference>
<dbReference type="InterPro" id="IPR036875">
    <property type="entry name" value="Znf_CCHC_sf"/>
</dbReference>
<evidence type="ECO:0008006" key="3">
    <source>
        <dbReference type="Google" id="ProtNLM"/>
    </source>
</evidence>
<dbReference type="PANTHER" id="PTHR13935">
    <property type="entry name" value="ACHAETE-SCUTE TRANSCRIPTION FACTOR-RELATED"/>
    <property type="match status" value="1"/>
</dbReference>